<evidence type="ECO:0000256" key="3">
    <source>
        <dbReference type="ARBA" id="ARBA00023163"/>
    </source>
</evidence>
<dbReference type="InterPro" id="IPR000835">
    <property type="entry name" value="HTH_MarR-typ"/>
</dbReference>
<evidence type="ECO:0000313" key="5">
    <source>
        <dbReference type="EMBL" id="MCC2031601.1"/>
    </source>
</evidence>
<keyword evidence="6" id="KW-1185">Reference proteome</keyword>
<keyword evidence="2" id="KW-0238">DNA-binding</keyword>
<dbReference type="SUPFAM" id="SSF46785">
    <property type="entry name" value="Winged helix' DNA-binding domain"/>
    <property type="match status" value="1"/>
</dbReference>
<dbReference type="GO" id="GO:0006950">
    <property type="term" value="P:response to stress"/>
    <property type="evidence" value="ECO:0007669"/>
    <property type="project" value="TreeGrafter"/>
</dbReference>
<dbReference type="EMBL" id="JAGTTN010000001">
    <property type="protein sequence ID" value="MCC2031601.1"/>
    <property type="molecule type" value="Genomic_DNA"/>
</dbReference>
<accession>A0A9X1S1E6</accession>
<name>A0A9X1S1E6_9MICO</name>
<dbReference type="InterPro" id="IPR036390">
    <property type="entry name" value="WH_DNA-bd_sf"/>
</dbReference>
<keyword evidence="3" id="KW-0804">Transcription</keyword>
<dbReference type="InterPro" id="IPR036388">
    <property type="entry name" value="WH-like_DNA-bd_sf"/>
</dbReference>
<evidence type="ECO:0000259" key="4">
    <source>
        <dbReference type="PROSITE" id="PS50995"/>
    </source>
</evidence>
<dbReference type="PROSITE" id="PS50995">
    <property type="entry name" value="HTH_MARR_2"/>
    <property type="match status" value="1"/>
</dbReference>
<dbReference type="GO" id="GO:0003677">
    <property type="term" value="F:DNA binding"/>
    <property type="evidence" value="ECO:0007669"/>
    <property type="project" value="UniProtKB-KW"/>
</dbReference>
<dbReference type="GO" id="GO:0003700">
    <property type="term" value="F:DNA-binding transcription factor activity"/>
    <property type="evidence" value="ECO:0007669"/>
    <property type="project" value="InterPro"/>
</dbReference>
<proteinExistence type="predicted"/>
<dbReference type="Gene3D" id="1.10.10.10">
    <property type="entry name" value="Winged helix-like DNA-binding domain superfamily/Winged helix DNA-binding domain"/>
    <property type="match status" value="1"/>
</dbReference>
<reference evidence="5" key="1">
    <citation type="submission" date="2021-04" db="EMBL/GenBank/DDBJ databases">
        <title>Microbacterium tenobrionis sp. nov. and Microbacterium allomyrinae sp. nov., isolated from larvae of Tenobrio molitor and Allomyrina dichotoma, respectively.</title>
        <authorList>
            <person name="Lee S.D."/>
        </authorList>
    </citation>
    <scope>NUCLEOTIDE SEQUENCE</scope>
    <source>
        <strain evidence="5">BWT-G7</strain>
    </source>
</reference>
<keyword evidence="1" id="KW-0805">Transcription regulation</keyword>
<dbReference type="SMART" id="SM00347">
    <property type="entry name" value="HTH_MARR"/>
    <property type="match status" value="1"/>
</dbReference>
<sequence length="151" mass="16614">MTAPNNEHPFIDVAPVSAAIMRLAHEQRTVASGRLSALGLFPGQELILAQLWASDGRSQKELVDSLRLDHSTIAKSVQRLERAGLVQRARSSSDGRVMLVTLTAAGRALEQPVRQTWADLEARWSGRLSTSELARFTDLARKLGRAEERTS</sequence>
<dbReference type="PROSITE" id="PS01117">
    <property type="entry name" value="HTH_MARR_1"/>
    <property type="match status" value="1"/>
</dbReference>
<evidence type="ECO:0000313" key="6">
    <source>
        <dbReference type="Proteomes" id="UP001139354"/>
    </source>
</evidence>
<dbReference type="InterPro" id="IPR023187">
    <property type="entry name" value="Tscrpt_reg_MarR-type_CS"/>
</dbReference>
<evidence type="ECO:0000256" key="2">
    <source>
        <dbReference type="ARBA" id="ARBA00023125"/>
    </source>
</evidence>
<dbReference type="Pfam" id="PF01047">
    <property type="entry name" value="MarR"/>
    <property type="match status" value="1"/>
</dbReference>
<comment type="caution">
    <text evidence="5">The sequence shown here is derived from an EMBL/GenBank/DDBJ whole genome shotgun (WGS) entry which is preliminary data.</text>
</comment>
<evidence type="ECO:0000256" key="1">
    <source>
        <dbReference type="ARBA" id="ARBA00023015"/>
    </source>
</evidence>
<gene>
    <name evidence="5" type="ORF">KEC57_05310</name>
</gene>
<dbReference type="RefSeq" id="WP_229383479.1">
    <property type="nucleotide sequence ID" value="NZ_JAGTTN010000001.1"/>
</dbReference>
<dbReference type="PRINTS" id="PR00598">
    <property type="entry name" value="HTHMARR"/>
</dbReference>
<dbReference type="Proteomes" id="UP001139354">
    <property type="component" value="Unassembled WGS sequence"/>
</dbReference>
<protein>
    <submittedName>
        <fullName evidence="5">MarR family transcriptional regulator</fullName>
    </submittedName>
</protein>
<dbReference type="PANTHER" id="PTHR33164:SF64">
    <property type="entry name" value="TRANSCRIPTIONAL REGULATOR SLYA"/>
    <property type="match status" value="1"/>
</dbReference>
<dbReference type="InterPro" id="IPR039422">
    <property type="entry name" value="MarR/SlyA-like"/>
</dbReference>
<organism evidence="5 6">
    <name type="scientific">Microbacterium allomyrinae</name>
    <dbReference type="NCBI Taxonomy" id="2830666"/>
    <lineage>
        <taxon>Bacteria</taxon>
        <taxon>Bacillati</taxon>
        <taxon>Actinomycetota</taxon>
        <taxon>Actinomycetes</taxon>
        <taxon>Micrococcales</taxon>
        <taxon>Microbacteriaceae</taxon>
        <taxon>Microbacterium</taxon>
    </lineage>
</organism>
<dbReference type="PANTHER" id="PTHR33164">
    <property type="entry name" value="TRANSCRIPTIONAL REGULATOR, MARR FAMILY"/>
    <property type="match status" value="1"/>
</dbReference>
<feature type="domain" description="HTH marR-type" evidence="4">
    <location>
        <begin position="13"/>
        <end position="145"/>
    </location>
</feature>
<dbReference type="AlphaFoldDB" id="A0A9X1S1E6"/>